<feature type="transmembrane region" description="Helical" evidence="1">
    <location>
        <begin position="32"/>
        <end position="53"/>
    </location>
</feature>
<proteinExistence type="predicted"/>
<comment type="caution">
    <text evidence="2">The sequence shown here is derived from an EMBL/GenBank/DDBJ whole genome shotgun (WGS) entry which is preliminary data.</text>
</comment>
<accession>A0A7Z8Y9R6</accession>
<keyword evidence="1" id="KW-0472">Membrane</keyword>
<evidence type="ECO:0000313" key="2">
    <source>
        <dbReference type="EMBL" id="VDG76921.1"/>
    </source>
</evidence>
<dbReference type="Proteomes" id="UP000269974">
    <property type="component" value="Unassembled WGS sequence"/>
</dbReference>
<feature type="transmembrane region" description="Helical" evidence="1">
    <location>
        <begin position="7"/>
        <end position="26"/>
    </location>
</feature>
<dbReference type="RefSeq" id="WP_185934215.1">
    <property type="nucleotide sequence ID" value="NZ_UYIO01000001.1"/>
</dbReference>
<keyword evidence="1" id="KW-0812">Transmembrane</keyword>
<name>A0A7Z8Y9R6_9ACTO</name>
<dbReference type="EMBL" id="UYIO01000001">
    <property type="protein sequence ID" value="VDG76921.1"/>
    <property type="molecule type" value="Genomic_DNA"/>
</dbReference>
<gene>
    <name evidence="2" type="ORF">NCTC10327_01555</name>
</gene>
<protein>
    <submittedName>
        <fullName evidence="2">Uncharacterized protein</fullName>
    </submittedName>
</protein>
<sequence>MSNSLKIMLLAALIAILVGAVVVVPWPGARLVAGLGIAGAGFVVGAVAAYTPIDDEEM</sequence>
<dbReference type="AlphaFoldDB" id="A0A7Z8Y9R6"/>
<keyword evidence="1" id="KW-1133">Transmembrane helix</keyword>
<evidence type="ECO:0000313" key="3">
    <source>
        <dbReference type="Proteomes" id="UP000269974"/>
    </source>
</evidence>
<reference evidence="2 3" key="1">
    <citation type="submission" date="2018-11" db="EMBL/GenBank/DDBJ databases">
        <authorList>
            <consortium name="Pathogen Informatics"/>
        </authorList>
    </citation>
    <scope>NUCLEOTIDE SEQUENCE [LARGE SCALE GENOMIC DNA]</scope>
    <source>
        <strain evidence="2 3">NCTC10327</strain>
    </source>
</reference>
<organism evidence="2 3">
    <name type="scientific">Actinobaculum suis</name>
    <dbReference type="NCBI Taxonomy" id="1657"/>
    <lineage>
        <taxon>Bacteria</taxon>
        <taxon>Bacillati</taxon>
        <taxon>Actinomycetota</taxon>
        <taxon>Actinomycetes</taxon>
        <taxon>Actinomycetales</taxon>
        <taxon>Actinomycetaceae</taxon>
        <taxon>Actinobaculum</taxon>
    </lineage>
</organism>
<evidence type="ECO:0000256" key="1">
    <source>
        <dbReference type="SAM" id="Phobius"/>
    </source>
</evidence>